<dbReference type="Proteomes" id="UP000509579">
    <property type="component" value="Plasmid unnamed1"/>
</dbReference>
<dbReference type="EMBL" id="CP054841">
    <property type="protein sequence ID" value="QKV55452.1"/>
    <property type="molecule type" value="Genomic_DNA"/>
</dbReference>
<evidence type="ECO:0000256" key="1">
    <source>
        <dbReference type="SAM" id="Phobius"/>
    </source>
</evidence>
<reference evidence="2 3" key="1">
    <citation type="submission" date="2020-06" db="EMBL/GenBank/DDBJ databases">
        <title>Acidovorax antarctica sp. nov., isolated from Corinth ice sheet soil, Antarctic Fields Peninsula.</title>
        <authorList>
            <person name="Xu Q."/>
            <person name="Peng F."/>
        </authorList>
    </citation>
    <scope>NUCLEOTIDE SEQUENCE [LARGE SCALE GENOMIC DNA]</scope>
    <source>
        <strain evidence="2 3">16-35-5</strain>
        <plasmid evidence="2 3">unnamed1</plasmid>
    </source>
</reference>
<geneLocation type="plasmid" evidence="2 3">
    <name>unnamed1</name>
</geneLocation>
<organism evidence="2 3">
    <name type="scientific">Comamonas antarctica</name>
    <dbReference type="NCBI Taxonomy" id="2743470"/>
    <lineage>
        <taxon>Bacteria</taxon>
        <taxon>Pseudomonadati</taxon>
        <taxon>Pseudomonadota</taxon>
        <taxon>Betaproteobacteria</taxon>
        <taxon>Burkholderiales</taxon>
        <taxon>Comamonadaceae</taxon>
        <taxon>Comamonas</taxon>
    </lineage>
</organism>
<sequence length="51" mass="5666">MTGEDNAIFLPSKTAAGRFALRQGGRFLCSLWVVLFNFILLTHHISHCGAF</sequence>
<keyword evidence="3" id="KW-1185">Reference proteome</keyword>
<keyword evidence="1" id="KW-0472">Membrane</keyword>
<dbReference type="AlphaFoldDB" id="A0A6N1XBK8"/>
<keyword evidence="2" id="KW-0614">Plasmid</keyword>
<keyword evidence="1" id="KW-1133">Transmembrane helix</keyword>
<feature type="transmembrane region" description="Helical" evidence="1">
    <location>
        <begin position="27"/>
        <end position="45"/>
    </location>
</feature>
<evidence type="ECO:0000313" key="2">
    <source>
        <dbReference type="EMBL" id="QKV55452.1"/>
    </source>
</evidence>
<name>A0A6N1XBK8_9BURK</name>
<proteinExistence type="predicted"/>
<dbReference type="KEGG" id="aant:HUK68_21275"/>
<keyword evidence="1" id="KW-0812">Transmembrane</keyword>
<gene>
    <name evidence="2" type="ORF">HUK68_21275</name>
</gene>
<dbReference type="RefSeq" id="WP_175506241.1">
    <property type="nucleotide sequence ID" value="NZ_CP054841.1"/>
</dbReference>
<protein>
    <submittedName>
        <fullName evidence="2">Uncharacterized protein</fullName>
    </submittedName>
</protein>
<evidence type="ECO:0000313" key="3">
    <source>
        <dbReference type="Proteomes" id="UP000509579"/>
    </source>
</evidence>
<accession>A0A6N1XBK8</accession>